<sequence>MVNKMHDLLQLFNQDFVHIHQTSKGKFSIIEKKDGGKGVCDFQSENDVLIIKAKDQNTPLWSLKSKKCAEGAFVVLDKNHQSLSLHIIEMKSKLTYDEFEKVIQQLQGMYLMAFCVISILKLNIPKNIITYVTYKNETVQNKINQDLKRIPKKSIGIKDPVLESWETEKIKLSHNNTAKLIKGIRIDDGNGNFNCDFGMV</sequence>
<dbReference type="Proteomes" id="UP000219669">
    <property type="component" value="Unassembled WGS sequence"/>
</dbReference>
<evidence type="ECO:0000313" key="1">
    <source>
        <dbReference type="EMBL" id="SOD69885.1"/>
    </source>
</evidence>
<reference evidence="1 2" key="1">
    <citation type="submission" date="2017-09" db="EMBL/GenBank/DDBJ databases">
        <authorList>
            <person name="Ehlers B."/>
            <person name="Leendertz F.H."/>
        </authorList>
    </citation>
    <scope>NUCLEOTIDE SEQUENCE [LARGE SCALE GENOMIC DNA]</scope>
    <source>
        <strain evidence="1 2">DSM 16848</strain>
    </source>
</reference>
<keyword evidence="2" id="KW-1185">Reference proteome</keyword>
<accession>A0A286EG33</accession>
<dbReference type="AlphaFoldDB" id="A0A286EG33"/>
<evidence type="ECO:0000313" key="2">
    <source>
        <dbReference type="Proteomes" id="UP000219669"/>
    </source>
</evidence>
<proteinExistence type="predicted"/>
<organism evidence="1 2">
    <name type="scientific">Alysiella filiformis DSM 16848</name>
    <dbReference type="NCBI Taxonomy" id="1120981"/>
    <lineage>
        <taxon>Bacteria</taxon>
        <taxon>Pseudomonadati</taxon>
        <taxon>Pseudomonadota</taxon>
        <taxon>Betaproteobacteria</taxon>
        <taxon>Neisseriales</taxon>
        <taxon>Neisseriaceae</taxon>
        <taxon>Alysiella</taxon>
    </lineage>
</organism>
<gene>
    <name evidence="1" type="ORF">SAMN02746062_01878</name>
</gene>
<protein>
    <submittedName>
        <fullName evidence="1">Uncharacterized protein</fullName>
    </submittedName>
</protein>
<dbReference type="EMBL" id="OCNF01000019">
    <property type="protein sequence ID" value="SOD69885.1"/>
    <property type="molecule type" value="Genomic_DNA"/>
</dbReference>
<name>A0A286EG33_9NEIS</name>